<gene>
    <name evidence="2" type="ORF">BST83_06065</name>
</gene>
<proteinExistence type="predicted"/>
<organism evidence="2 3">
    <name type="scientific">Polaribacter filamentus</name>
    <dbReference type="NCBI Taxonomy" id="53483"/>
    <lineage>
        <taxon>Bacteria</taxon>
        <taxon>Pseudomonadati</taxon>
        <taxon>Bacteroidota</taxon>
        <taxon>Flavobacteriia</taxon>
        <taxon>Flavobacteriales</taxon>
        <taxon>Flavobacteriaceae</taxon>
    </lineage>
</organism>
<accession>A0A2S7KW56</accession>
<evidence type="ECO:0000313" key="3">
    <source>
        <dbReference type="Proteomes" id="UP000239522"/>
    </source>
</evidence>
<dbReference type="Pfam" id="PF01738">
    <property type="entry name" value="DLH"/>
    <property type="match status" value="1"/>
</dbReference>
<evidence type="ECO:0000259" key="1">
    <source>
        <dbReference type="Pfam" id="PF01738"/>
    </source>
</evidence>
<evidence type="ECO:0000313" key="2">
    <source>
        <dbReference type="EMBL" id="PQB06768.1"/>
    </source>
</evidence>
<dbReference type="Gene3D" id="3.40.50.1820">
    <property type="entry name" value="alpha/beta hydrolase"/>
    <property type="match status" value="1"/>
</dbReference>
<reference evidence="2 3" key="1">
    <citation type="submission" date="2016-11" db="EMBL/GenBank/DDBJ databases">
        <title>Trade-off between light-utilization and light-protection in marine flavobacteria.</title>
        <authorList>
            <person name="Kumagai Y."/>
        </authorList>
    </citation>
    <scope>NUCLEOTIDE SEQUENCE [LARGE SCALE GENOMIC DNA]</scope>
    <source>
        <strain evidence="2 3">ATCC 700397</strain>
    </source>
</reference>
<name>A0A2S7KW56_9FLAO</name>
<dbReference type="InterPro" id="IPR029058">
    <property type="entry name" value="AB_hydrolase_fold"/>
</dbReference>
<protein>
    <recommendedName>
        <fullName evidence="1">Dienelactone hydrolase domain-containing protein</fullName>
    </recommendedName>
</protein>
<dbReference type="OrthoDB" id="3668964at2"/>
<dbReference type="GO" id="GO:0016787">
    <property type="term" value="F:hydrolase activity"/>
    <property type="evidence" value="ECO:0007669"/>
    <property type="project" value="InterPro"/>
</dbReference>
<dbReference type="EMBL" id="MQUA01000013">
    <property type="protein sequence ID" value="PQB06768.1"/>
    <property type="molecule type" value="Genomic_DNA"/>
</dbReference>
<dbReference type="Proteomes" id="UP000239522">
    <property type="component" value="Unassembled WGS sequence"/>
</dbReference>
<keyword evidence="3" id="KW-1185">Reference proteome</keyword>
<dbReference type="InterPro" id="IPR002925">
    <property type="entry name" value="Dienelactn_hydro"/>
</dbReference>
<feature type="domain" description="Dienelactone hydrolase" evidence="1">
    <location>
        <begin position="188"/>
        <end position="321"/>
    </location>
</feature>
<dbReference type="SUPFAM" id="SSF53474">
    <property type="entry name" value="alpha/beta-Hydrolases"/>
    <property type="match status" value="1"/>
</dbReference>
<comment type="caution">
    <text evidence="2">The sequence shown here is derived from an EMBL/GenBank/DDBJ whole genome shotgun (WGS) entry which is preliminary data.</text>
</comment>
<dbReference type="AlphaFoldDB" id="A0A2S7KW56"/>
<sequence length="366" mass="42506">MDSQNANLLYDIAGNAREWIINSAEETHSKKGILGGGFKDDPYYFNDYFGQNVLDRSESNGMRLVKNLENYSIINFSTESVISIATRDFMNEATVSDDVFEIFKEQFNYADKPLNAKVTTEKISSETIKADRYEITSPYEKNGMLPGYIFYDSAYTKPLKPIIFFPGSNAIHLTNVDYMIKENLNNFRYLVSEGYALFLPIYLSTYERVDELKSDYPNESNSYKEHVIKWGQEYKRTIDYIVTRKDMDSSNLTYFGLSWGGYMANTLLAIDDRVKSTTLYLAGLSFQKNKKEVEAYHYTPSITMPILMLNGEFDQFFPLETSQIPMFKLLETKDEDEKYYVSKTGHYVPKHILIKKHLAWLKKHEN</sequence>